<protein>
    <submittedName>
        <fullName evidence="1">Uncharacterized protein</fullName>
    </submittedName>
</protein>
<gene>
    <name evidence="1" type="ORF">K402DRAFT_137943</name>
</gene>
<proteinExistence type="predicted"/>
<dbReference type="AlphaFoldDB" id="A0A6G1GUP2"/>
<name>A0A6G1GUP2_9PEZI</name>
<dbReference type="EMBL" id="ML977167">
    <property type="protein sequence ID" value="KAF1984532.1"/>
    <property type="molecule type" value="Genomic_DNA"/>
</dbReference>
<keyword evidence="2" id="KW-1185">Reference proteome</keyword>
<organism evidence="1 2">
    <name type="scientific">Aulographum hederae CBS 113979</name>
    <dbReference type="NCBI Taxonomy" id="1176131"/>
    <lineage>
        <taxon>Eukaryota</taxon>
        <taxon>Fungi</taxon>
        <taxon>Dikarya</taxon>
        <taxon>Ascomycota</taxon>
        <taxon>Pezizomycotina</taxon>
        <taxon>Dothideomycetes</taxon>
        <taxon>Pleosporomycetidae</taxon>
        <taxon>Aulographales</taxon>
        <taxon>Aulographaceae</taxon>
    </lineage>
</organism>
<evidence type="ECO:0000313" key="2">
    <source>
        <dbReference type="Proteomes" id="UP000800041"/>
    </source>
</evidence>
<sequence>MKNPPDASEQLTRIMGTMRIEADDRSDDWQSSYRLQEADNAIREAAIQYPPLYHSLRNAVTPSRSACVQIEHLHRKAHHAFASLDQYIQHDGAVTGSIDVVVCGQRLIEIVSAISDVRRENAGDPNGPKDRAIAICTVRALVYIFKMINVHNKDAYARLAWYREPVPGETLRDCNLFFQLIRDSEERYGFAFIASELELIGSDVLAEFGDDLQDIAAYLVECDAPRIYLEKFRIMLESTRRRLGG</sequence>
<reference evidence="1" key="1">
    <citation type="journal article" date="2020" name="Stud. Mycol.">
        <title>101 Dothideomycetes genomes: a test case for predicting lifestyles and emergence of pathogens.</title>
        <authorList>
            <person name="Haridas S."/>
            <person name="Albert R."/>
            <person name="Binder M."/>
            <person name="Bloem J."/>
            <person name="Labutti K."/>
            <person name="Salamov A."/>
            <person name="Andreopoulos B."/>
            <person name="Baker S."/>
            <person name="Barry K."/>
            <person name="Bills G."/>
            <person name="Bluhm B."/>
            <person name="Cannon C."/>
            <person name="Castanera R."/>
            <person name="Culley D."/>
            <person name="Daum C."/>
            <person name="Ezra D."/>
            <person name="Gonzalez J."/>
            <person name="Henrissat B."/>
            <person name="Kuo A."/>
            <person name="Liang C."/>
            <person name="Lipzen A."/>
            <person name="Lutzoni F."/>
            <person name="Magnuson J."/>
            <person name="Mondo S."/>
            <person name="Nolan M."/>
            <person name="Ohm R."/>
            <person name="Pangilinan J."/>
            <person name="Park H.-J."/>
            <person name="Ramirez L."/>
            <person name="Alfaro M."/>
            <person name="Sun H."/>
            <person name="Tritt A."/>
            <person name="Yoshinaga Y."/>
            <person name="Zwiers L.-H."/>
            <person name="Turgeon B."/>
            <person name="Goodwin S."/>
            <person name="Spatafora J."/>
            <person name="Crous P."/>
            <person name="Grigoriev I."/>
        </authorList>
    </citation>
    <scope>NUCLEOTIDE SEQUENCE</scope>
    <source>
        <strain evidence="1">CBS 113979</strain>
    </source>
</reference>
<evidence type="ECO:0000313" key="1">
    <source>
        <dbReference type="EMBL" id="KAF1984532.1"/>
    </source>
</evidence>
<accession>A0A6G1GUP2</accession>
<dbReference type="Proteomes" id="UP000800041">
    <property type="component" value="Unassembled WGS sequence"/>
</dbReference>